<proteinExistence type="inferred from homology"/>
<dbReference type="PANTHER" id="PTHR18964">
    <property type="entry name" value="ROK (REPRESSOR, ORF, KINASE) FAMILY"/>
    <property type="match status" value="1"/>
</dbReference>
<dbReference type="Proteomes" id="UP000886890">
    <property type="component" value="Unassembled WGS sequence"/>
</dbReference>
<feature type="domain" description="HTH marR-type" evidence="4">
    <location>
        <begin position="15"/>
        <end position="56"/>
    </location>
</feature>
<dbReference type="InterPro" id="IPR000600">
    <property type="entry name" value="ROK"/>
</dbReference>
<organism evidence="5 6">
    <name type="scientific">Candidatus Fusicatenibacter merdavium</name>
    <dbReference type="NCBI Taxonomy" id="2838600"/>
    <lineage>
        <taxon>Bacteria</taxon>
        <taxon>Bacillati</taxon>
        <taxon>Bacillota</taxon>
        <taxon>Clostridia</taxon>
        <taxon>Lachnospirales</taxon>
        <taxon>Lachnospiraceae</taxon>
        <taxon>Fusicatenibacter</taxon>
    </lineage>
</organism>
<dbReference type="SUPFAM" id="SSF46785">
    <property type="entry name" value="Winged helix' DNA-binding domain"/>
    <property type="match status" value="1"/>
</dbReference>
<keyword evidence="3" id="KW-0859">Xylose metabolism</keyword>
<comment type="caution">
    <text evidence="5">The sequence shown here is derived from an EMBL/GenBank/DDBJ whole genome shotgun (WGS) entry which is preliminary data.</text>
</comment>
<dbReference type="InterPro" id="IPR043129">
    <property type="entry name" value="ATPase_NBD"/>
</dbReference>
<gene>
    <name evidence="5" type="ORF">H9734_07715</name>
</gene>
<dbReference type="PROSITE" id="PS01125">
    <property type="entry name" value="ROK"/>
    <property type="match status" value="1"/>
</dbReference>
<protein>
    <submittedName>
        <fullName evidence="5">ROK family transcriptional regulator</fullName>
    </submittedName>
</protein>
<dbReference type="SUPFAM" id="SSF53067">
    <property type="entry name" value="Actin-like ATPase domain"/>
    <property type="match status" value="2"/>
</dbReference>
<dbReference type="CDD" id="cd24077">
    <property type="entry name" value="ASKHA_ATPase_ROK_SaXylR-like"/>
    <property type="match status" value="1"/>
</dbReference>
<comment type="similarity">
    <text evidence="2">Belongs to the ROK (NagC/XylR) family.</text>
</comment>
<evidence type="ECO:0000256" key="1">
    <source>
        <dbReference type="ARBA" id="ARBA00002486"/>
    </source>
</evidence>
<dbReference type="InterPro" id="IPR000835">
    <property type="entry name" value="HTH_MarR-typ"/>
</dbReference>
<dbReference type="InterPro" id="IPR036390">
    <property type="entry name" value="WH_DNA-bd_sf"/>
</dbReference>
<dbReference type="Gene3D" id="3.30.420.40">
    <property type="match status" value="2"/>
</dbReference>
<accession>A0A9D1XDX0</accession>
<dbReference type="Pfam" id="PF00480">
    <property type="entry name" value="ROK"/>
    <property type="match status" value="1"/>
</dbReference>
<dbReference type="GO" id="GO:0003700">
    <property type="term" value="F:DNA-binding transcription factor activity"/>
    <property type="evidence" value="ECO:0007669"/>
    <property type="project" value="InterPro"/>
</dbReference>
<dbReference type="InterPro" id="IPR036388">
    <property type="entry name" value="WH-like_DNA-bd_sf"/>
</dbReference>
<evidence type="ECO:0000259" key="4">
    <source>
        <dbReference type="Pfam" id="PF12802"/>
    </source>
</evidence>
<dbReference type="GO" id="GO:0042732">
    <property type="term" value="P:D-xylose metabolic process"/>
    <property type="evidence" value="ECO:0007669"/>
    <property type="project" value="UniProtKB-KW"/>
</dbReference>
<dbReference type="EMBL" id="DXEK01000130">
    <property type="protein sequence ID" value="HIX77464.1"/>
    <property type="molecule type" value="Genomic_DNA"/>
</dbReference>
<dbReference type="Gene3D" id="1.10.10.10">
    <property type="entry name" value="Winged helix-like DNA-binding domain superfamily/Winged helix DNA-binding domain"/>
    <property type="match status" value="1"/>
</dbReference>
<sequence>MPTGNQEYIRDMNRSLVLEAIINHAPLSRADLSKMLHLTKATISNIVQELIDKELVLELGSGDAPMGRKPILLTFNHDCGHVVSVDFGVKRISVMTSDPLGCGCEVHEYPHQAEQSLEEHLISLLHETIDALPETPYGVLGISVGIYGVVCDDTVLFTPYYDLKYSNLRSLLEEAFHVPVVVENEANLSVIGEASIGQGHKNMIFLNIHEGVGMGILVNGQLYKGQNGYAGEFGHTILFPDGRPCPCGNQGCLEQYISESAILKEYARGHGRSSASLDEFLYAYSQEDPAAERALHDFVHYTAISLNTVLHTFNPEIIVVNSSFTNDIPGLLDQITSSIQNRLRWYLHVVPSRLQDVSVLIGGVCLCTARFLGIRDLRLHY</sequence>
<evidence type="ECO:0000313" key="5">
    <source>
        <dbReference type="EMBL" id="HIX77464.1"/>
    </source>
</evidence>
<keyword evidence="3" id="KW-0119">Carbohydrate metabolism</keyword>
<comment type="function">
    <text evidence="1">Transcriptional repressor of xylose-utilizing enzymes.</text>
</comment>
<evidence type="ECO:0000313" key="6">
    <source>
        <dbReference type="Proteomes" id="UP000886890"/>
    </source>
</evidence>
<dbReference type="Pfam" id="PF12802">
    <property type="entry name" value="MarR_2"/>
    <property type="match status" value="1"/>
</dbReference>
<name>A0A9D1XDX0_9FIRM</name>
<evidence type="ECO:0000256" key="2">
    <source>
        <dbReference type="ARBA" id="ARBA00006479"/>
    </source>
</evidence>
<dbReference type="PANTHER" id="PTHR18964:SF149">
    <property type="entry name" value="BIFUNCTIONAL UDP-N-ACETYLGLUCOSAMINE 2-EPIMERASE_N-ACETYLMANNOSAMINE KINASE"/>
    <property type="match status" value="1"/>
</dbReference>
<dbReference type="AlphaFoldDB" id="A0A9D1XDX0"/>
<dbReference type="InterPro" id="IPR049874">
    <property type="entry name" value="ROK_cs"/>
</dbReference>
<reference evidence="5" key="1">
    <citation type="journal article" date="2021" name="PeerJ">
        <title>Extensive microbial diversity within the chicken gut microbiome revealed by metagenomics and culture.</title>
        <authorList>
            <person name="Gilroy R."/>
            <person name="Ravi A."/>
            <person name="Getino M."/>
            <person name="Pursley I."/>
            <person name="Horton D.L."/>
            <person name="Alikhan N.F."/>
            <person name="Baker D."/>
            <person name="Gharbi K."/>
            <person name="Hall N."/>
            <person name="Watson M."/>
            <person name="Adriaenssens E.M."/>
            <person name="Foster-Nyarko E."/>
            <person name="Jarju S."/>
            <person name="Secka A."/>
            <person name="Antonio M."/>
            <person name="Oren A."/>
            <person name="Chaudhuri R.R."/>
            <person name="La Ragione R."/>
            <person name="Hildebrand F."/>
            <person name="Pallen M.J."/>
        </authorList>
    </citation>
    <scope>NUCLEOTIDE SEQUENCE</scope>
    <source>
        <strain evidence="5">CHK183-1962</strain>
    </source>
</reference>
<evidence type="ECO:0000256" key="3">
    <source>
        <dbReference type="ARBA" id="ARBA00022629"/>
    </source>
</evidence>
<reference evidence="5" key="2">
    <citation type="submission" date="2021-04" db="EMBL/GenBank/DDBJ databases">
        <authorList>
            <person name="Gilroy R."/>
        </authorList>
    </citation>
    <scope>NUCLEOTIDE SEQUENCE</scope>
    <source>
        <strain evidence="5">CHK183-1962</strain>
    </source>
</reference>